<organism evidence="2 3">
    <name type="scientific">Paraburkholderia terricola</name>
    <dbReference type="NCBI Taxonomy" id="169427"/>
    <lineage>
        <taxon>Bacteria</taxon>
        <taxon>Pseudomonadati</taxon>
        <taxon>Pseudomonadota</taxon>
        <taxon>Betaproteobacteria</taxon>
        <taxon>Burkholderiales</taxon>
        <taxon>Burkholderiaceae</taxon>
        <taxon>Paraburkholderia</taxon>
    </lineage>
</organism>
<evidence type="ECO:0000313" key="2">
    <source>
        <dbReference type="EMBL" id="MDR6411298.1"/>
    </source>
</evidence>
<protein>
    <submittedName>
        <fullName evidence="2">Tetratricopeptide (TPR) repeat protein</fullName>
    </submittedName>
</protein>
<keyword evidence="3" id="KW-1185">Reference proteome</keyword>
<comment type="caution">
    <text evidence="2">The sequence shown here is derived from an EMBL/GenBank/DDBJ whole genome shotgun (WGS) entry which is preliminary data.</text>
</comment>
<keyword evidence="1" id="KW-0802">TPR repeat</keyword>
<dbReference type="PROSITE" id="PS50005">
    <property type="entry name" value="TPR"/>
    <property type="match status" value="1"/>
</dbReference>
<dbReference type="Proteomes" id="UP001264340">
    <property type="component" value="Unassembled WGS sequence"/>
</dbReference>
<dbReference type="PANTHER" id="PTHR12558">
    <property type="entry name" value="CELL DIVISION CYCLE 16,23,27"/>
    <property type="match status" value="1"/>
</dbReference>
<dbReference type="InterPro" id="IPR019734">
    <property type="entry name" value="TPR_rpt"/>
</dbReference>
<proteinExistence type="predicted"/>
<dbReference type="Pfam" id="PF14559">
    <property type="entry name" value="TPR_19"/>
    <property type="match status" value="2"/>
</dbReference>
<dbReference type="SMART" id="SM00028">
    <property type="entry name" value="TPR"/>
    <property type="match status" value="5"/>
</dbReference>
<dbReference type="SUPFAM" id="SSF48452">
    <property type="entry name" value="TPR-like"/>
    <property type="match status" value="2"/>
</dbReference>
<feature type="repeat" description="TPR" evidence="1">
    <location>
        <begin position="193"/>
        <end position="226"/>
    </location>
</feature>
<dbReference type="RefSeq" id="WP_310124346.1">
    <property type="nucleotide sequence ID" value="NZ_JAVDQV010000011.1"/>
</dbReference>
<sequence length="382" mass="40081">MNPLHTPSASAMPERLVRLVDYLAADPANPNLLEDVATVAFDAQHFALCDEMLARRETLGPLSPALLNLRGLSAMAQRRFDDALSLFESLRAAGSDPVVEYNMAYAKAMLGRFEEAIALLADPVLAAVSPAVALKLQSLHHLGRLADAIELGKQHANDPGIGAEISGLLATALFDAEDIEGARHYAAQASGTADGITVRGLLALDGADTHEALDLFGHALSLSPGNSRARLGLGLSLLAQEQFADAAEQIDLAAAAFETHAGSWVAAGWAHLLGGKLKEARTRFEQAARADRGFAEAPGGLAVVDVYEGKLDEAKRHAAIALRLDRNCLSAAQALTLLSTAAGDHAAAGAIRDTALHRTLGPNGRTIAAALSRRAARMSRKP</sequence>
<dbReference type="EMBL" id="JAVDRP010000010">
    <property type="protein sequence ID" value="MDR6411298.1"/>
    <property type="molecule type" value="Genomic_DNA"/>
</dbReference>
<dbReference type="PANTHER" id="PTHR12558:SF33">
    <property type="entry name" value="BLL7664 PROTEIN"/>
    <property type="match status" value="1"/>
</dbReference>
<name>A0ABU1LX25_9BURK</name>
<reference evidence="2 3" key="1">
    <citation type="submission" date="2023-07" db="EMBL/GenBank/DDBJ databases">
        <title>Sorghum-associated microbial communities from plants grown in Nebraska, USA.</title>
        <authorList>
            <person name="Schachtman D."/>
        </authorList>
    </citation>
    <scope>NUCLEOTIDE SEQUENCE [LARGE SCALE GENOMIC DNA]</scope>
    <source>
        <strain evidence="2 3">DS1316</strain>
    </source>
</reference>
<gene>
    <name evidence="2" type="ORF">J2804_004726</name>
</gene>
<evidence type="ECO:0000313" key="3">
    <source>
        <dbReference type="Proteomes" id="UP001264340"/>
    </source>
</evidence>
<dbReference type="InterPro" id="IPR011990">
    <property type="entry name" value="TPR-like_helical_dom_sf"/>
</dbReference>
<evidence type="ECO:0000256" key="1">
    <source>
        <dbReference type="PROSITE-ProRule" id="PRU00339"/>
    </source>
</evidence>
<accession>A0ABU1LX25</accession>
<dbReference type="Gene3D" id="1.25.40.10">
    <property type="entry name" value="Tetratricopeptide repeat domain"/>
    <property type="match status" value="2"/>
</dbReference>